<evidence type="ECO:0000313" key="5">
    <source>
        <dbReference type="EMBL" id="QJW37509.1"/>
    </source>
</evidence>
<proteinExistence type="predicted"/>
<reference evidence="6" key="1">
    <citation type="journal article" date="2022" name="Int. J. Syst. Evol. Microbiol.">
        <title>Cellulosimicrobium protaetiae sp. nov., isolated from the gut of the larva of Protaetia brevitarsis seulensis.</title>
        <authorList>
            <person name="Le Han H."/>
            <person name="Nguyen T.T.H."/>
            <person name="Li Z."/>
            <person name="Shin N.R."/>
            <person name="Kim S.G."/>
        </authorList>
    </citation>
    <scope>NUCLEOTIDE SEQUENCE [LARGE SCALE GENOMIC DNA]</scope>
    <source>
        <strain evidence="6">BI34</strain>
    </source>
</reference>
<evidence type="ECO:0000256" key="2">
    <source>
        <dbReference type="SAM" id="MobiDB-lite"/>
    </source>
</evidence>
<dbReference type="RefSeq" id="WP_154799208.1">
    <property type="nucleotide sequence ID" value="NZ_CP052757.1"/>
</dbReference>
<dbReference type="SUPFAM" id="SSF103088">
    <property type="entry name" value="OmpA-like"/>
    <property type="match status" value="1"/>
</dbReference>
<dbReference type="InterPro" id="IPR036737">
    <property type="entry name" value="OmpA-like_sf"/>
</dbReference>
<accession>A0A6M5UL39</accession>
<feature type="compositionally biased region" description="Basic and acidic residues" evidence="2">
    <location>
        <begin position="223"/>
        <end position="232"/>
    </location>
</feature>
<dbReference type="InterPro" id="IPR050330">
    <property type="entry name" value="Bact_OuterMem_StrucFunc"/>
</dbReference>
<keyword evidence="6" id="KW-1185">Reference proteome</keyword>
<dbReference type="Pfam" id="PF00691">
    <property type="entry name" value="OmpA"/>
    <property type="match status" value="1"/>
</dbReference>
<sequence length="232" mass="24068">MTSSARTAGRSPRVRAVRTAAATFLGAVLVAAPLGPTLPAAASDDGSDRHDELVAEVEQELAAEREAILDATPPGAITDAMREDAVHPLNVDDSTFPLDVEDATTRLETTREDAGETVVVLTSDLLFPFDESALTPAAAAALAELVDQIPQGAAVAVDGHTDSMGTDARNDELSVARAESVAAVLRAERPDLTLTVGGHGSREPVAENIVGGEDNPAGRALNRRVELSFEDG</sequence>
<organism evidence="5 6">
    <name type="scientific">Cellulosimicrobium protaetiae</name>
    <dbReference type="NCBI Taxonomy" id="2587808"/>
    <lineage>
        <taxon>Bacteria</taxon>
        <taxon>Bacillati</taxon>
        <taxon>Actinomycetota</taxon>
        <taxon>Actinomycetes</taxon>
        <taxon>Micrococcales</taxon>
        <taxon>Promicromonosporaceae</taxon>
        <taxon>Cellulosimicrobium</taxon>
    </lineage>
</organism>
<dbReference type="CDD" id="cd07185">
    <property type="entry name" value="OmpA_C-like"/>
    <property type="match status" value="1"/>
</dbReference>
<dbReference type="KEGG" id="cprt:FIC82_016290"/>
<evidence type="ECO:0000256" key="1">
    <source>
        <dbReference type="PROSITE-ProRule" id="PRU00473"/>
    </source>
</evidence>
<keyword evidence="1" id="KW-0472">Membrane</keyword>
<feature type="region of interest" description="Disordered" evidence="2">
    <location>
        <begin position="194"/>
        <end position="232"/>
    </location>
</feature>
<feature type="chain" id="PRO_5026957240" evidence="3">
    <location>
        <begin position="43"/>
        <end position="232"/>
    </location>
</feature>
<dbReference type="AlphaFoldDB" id="A0A6M5UL39"/>
<evidence type="ECO:0000259" key="4">
    <source>
        <dbReference type="PROSITE" id="PS51123"/>
    </source>
</evidence>
<dbReference type="EMBL" id="CP052757">
    <property type="protein sequence ID" value="QJW37509.1"/>
    <property type="molecule type" value="Genomic_DNA"/>
</dbReference>
<dbReference type="InterPro" id="IPR006665">
    <property type="entry name" value="OmpA-like"/>
</dbReference>
<name>A0A6M5UL39_9MICO</name>
<dbReference type="GO" id="GO:0016020">
    <property type="term" value="C:membrane"/>
    <property type="evidence" value="ECO:0007669"/>
    <property type="project" value="UniProtKB-UniRule"/>
</dbReference>
<keyword evidence="3" id="KW-0732">Signal</keyword>
<feature type="domain" description="OmpA-like" evidence="4">
    <location>
        <begin position="114"/>
        <end position="232"/>
    </location>
</feature>
<evidence type="ECO:0000313" key="6">
    <source>
        <dbReference type="Proteomes" id="UP000451354"/>
    </source>
</evidence>
<feature type="signal peptide" evidence="3">
    <location>
        <begin position="1"/>
        <end position="42"/>
    </location>
</feature>
<dbReference type="PANTHER" id="PTHR30329">
    <property type="entry name" value="STATOR ELEMENT OF FLAGELLAR MOTOR COMPLEX"/>
    <property type="match status" value="1"/>
</dbReference>
<dbReference type="Proteomes" id="UP000451354">
    <property type="component" value="Chromosome"/>
</dbReference>
<dbReference type="Gene3D" id="3.30.1330.60">
    <property type="entry name" value="OmpA-like domain"/>
    <property type="match status" value="1"/>
</dbReference>
<dbReference type="OrthoDB" id="5166631at2"/>
<gene>
    <name evidence="5" type="ORF">FIC82_016290</name>
</gene>
<evidence type="ECO:0000256" key="3">
    <source>
        <dbReference type="SAM" id="SignalP"/>
    </source>
</evidence>
<dbReference type="PROSITE" id="PS51123">
    <property type="entry name" value="OMPA_2"/>
    <property type="match status" value="1"/>
</dbReference>
<dbReference type="PANTHER" id="PTHR30329:SF21">
    <property type="entry name" value="LIPOPROTEIN YIAD-RELATED"/>
    <property type="match status" value="1"/>
</dbReference>
<protein>
    <submittedName>
        <fullName evidence="5">OmpA family protein</fullName>
    </submittedName>
</protein>